<dbReference type="InterPro" id="IPR032307">
    <property type="entry name" value="PepSY_TM-like_2"/>
</dbReference>
<keyword evidence="3" id="KW-1185">Reference proteome</keyword>
<dbReference type="Pfam" id="PF16357">
    <property type="entry name" value="PepSY_TM_like_2"/>
    <property type="match status" value="1"/>
</dbReference>
<gene>
    <name evidence="2" type="ORF">M23134_02117</name>
</gene>
<evidence type="ECO:0008006" key="4">
    <source>
        <dbReference type="Google" id="ProtNLM"/>
    </source>
</evidence>
<feature type="transmembrane region" description="Helical" evidence="1">
    <location>
        <begin position="171"/>
        <end position="187"/>
    </location>
</feature>
<comment type="caution">
    <text evidence="2">The sequence shown here is derived from an EMBL/GenBank/DDBJ whole genome shotgun (WGS) entry which is preliminary data.</text>
</comment>
<dbReference type="eggNOG" id="COG3295">
    <property type="taxonomic scope" value="Bacteria"/>
</dbReference>
<feature type="transmembrane region" description="Helical" evidence="1">
    <location>
        <begin position="20"/>
        <end position="38"/>
    </location>
</feature>
<dbReference type="RefSeq" id="WP_002693063.1">
    <property type="nucleotide sequence ID" value="NZ_AAWS01000001.1"/>
</dbReference>
<evidence type="ECO:0000313" key="3">
    <source>
        <dbReference type="Proteomes" id="UP000004095"/>
    </source>
</evidence>
<organism evidence="2 3">
    <name type="scientific">Microscilla marina ATCC 23134</name>
    <dbReference type="NCBI Taxonomy" id="313606"/>
    <lineage>
        <taxon>Bacteria</taxon>
        <taxon>Pseudomonadati</taxon>
        <taxon>Bacteroidota</taxon>
        <taxon>Cytophagia</taxon>
        <taxon>Cytophagales</taxon>
        <taxon>Microscillaceae</taxon>
        <taxon>Microscilla</taxon>
    </lineage>
</organism>
<protein>
    <recommendedName>
        <fullName evidence="4">PepSY-associated TM helix family</fullName>
    </recommendedName>
</protein>
<keyword evidence="1" id="KW-0472">Membrane</keyword>
<keyword evidence="1" id="KW-0812">Transmembrane</keyword>
<keyword evidence="1" id="KW-1133">Transmembrane helix</keyword>
<dbReference type="PANTHER" id="PTHR40115">
    <property type="entry name" value="INNER MEMBRANE PROTEIN WITH PEPSY TM HELIX"/>
    <property type="match status" value="1"/>
</dbReference>
<dbReference type="OrthoDB" id="9787788at2"/>
<proteinExistence type="predicted"/>
<feature type="transmembrane region" description="Helical" evidence="1">
    <location>
        <begin position="138"/>
        <end position="159"/>
    </location>
</feature>
<evidence type="ECO:0000313" key="2">
    <source>
        <dbReference type="EMBL" id="EAY32088.1"/>
    </source>
</evidence>
<name>A1ZCT6_MICM2</name>
<accession>A1ZCT6</accession>
<reference evidence="2 3" key="1">
    <citation type="submission" date="2007-01" db="EMBL/GenBank/DDBJ databases">
        <authorList>
            <person name="Haygood M."/>
            <person name="Podell S."/>
            <person name="Anderson C."/>
            <person name="Hopkinson B."/>
            <person name="Roe K."/>
            <person name="Barbeau K."/>
            <person name="Gaasterland T."/>
            <person name="Ferriera S."/>
            <person name="Johnson J."/>
            <person name="Kravitz S."/>
            <person name="Beeson K."/>
            <person name="Sutton G."/>
            <person name="Rogers Y.-H."/>
            <person name="Friedman R."/>
            <person name="Frazier M."/>
            <person name="Venter J.C."/>
        </authorList>
    </citation>
    <scope>NUCLEOTIDE SEQUENCE [LARGE SCALE GENOMIC DNA]</scope>
    <source>
        <strain evidence="2 3">ATCC 23134</strain>
    </source>
</reference>
<sequence length="188" mass="22066">MSTQKKKGITFRGLHRDLGYFYVGLIISFSISGIALNHRNQWSPYRYTYQEIPMQVSLPANPQDIDEKLVKQISVQYKMADQYERFRIRDKQKELEIRYEKGRAKIDLQTGKGQLNMFKKKVVLAEMTKLHQTLNKNWVWYSDIFGIAMLTIAITGMFITRGKKSFRKRGYLLAIAGIIFPLIFLFLL</sequence>
<evidence type="ECO:0000256" key="1">
    <source>
        <dbReference type="SAM" id="Phobius"/>
    </source>
</evidence>
<dbReference type="Proteomes" id="UP000004095">
    <property type="component" value="Unassembled WGS sequence"/>
</dbReference>
<dbReference type="EMBL" id="AAWS01000001">
    <property type="protein sequence ID" value="EAY32088.1"/>
    <property type="molecule type" value="Genomic_DNA"/>
</dbReference>
<dbReference type="AlphaFoldDB" id="A1ZCT6"/>
<dbReference type="PANTHER" id="PTHR40115:SF1">
    <property type="entry name" value="INNER MEMBRANE PROTEIN WITH PEPSY TM HELIX"/>
    <property type="match status" value="1"/>
</dbReference>